<reference evidence="5 6" key="1">
    <citation type="submission" date="2016-04" db="EMBL/GenBank/DDBJ databases">
        <title>A degradative enzymes factory behind the ericoid mycorrhizal symbiosis.</title>
        <authorList>
            <consortium name="DOE Joint Genome Institute"/>
            <person name="Martino E."/>
            <person name="Morin E."/>
            <person name="Grelet G."/>
            <person name="Kuo A."/>
            <person name="Kohler A."/>
            <person name="Daghino S."/>
            <person name="Barry K."/>
            <person name="Choi C."/>
            <person name="Cichocki N."/>
            <person name="Clum A."/>
            <person name="Copeland A."/>
            <person name="Hainaut M."/>
            <person name="Haridas S."/>
            <person name="Labutti K."/>
            <person name="Lindquist E."/>
            <person name="Lipzen A."/>
            <person name="Khouja H.-R."/>
            <person name="Murat C."/>
            <person name="Ohm R."/>
            <person name="Olson A."/>
            <person name="Spatafora J."/>
            <person name="Veneault-Fourrey C."/>
            <person name="Henrissat B."/>
            <person name="Grigoriev I."/>
            <person name="Martin F."/>
            <person name="Perotto S."/>
        </authorList>
    </citation>
    <scope>NUCLEOTIDE SEQUENCE [LARGE SCALE GENOMIC DNA]</scope>
    <source>
        <strain evidence="5 6">F</strain>
    </source>
</reference>
<proteinExistence type="inferred from homology"/>
<dbReference type="PANTHER" id="PTHR31306">
    <property type="entry name" value="ALPHA-1,6-MANNOSYLTRANSFERASE MNN11-RELATED"/>
    <property type="match status" value="1"/>
</dbReference>
<dbReference type="GO" id="GO:0000136">
    <property type="term" value="C:mannan polymerase complex"/>
    <property type="evidence" value="ECO:0007669"/>
    <property type="project" value="TreeGrafter"/>
</dbReference>
<keyword evidence="2" id="KW-0328">Glycosyltransferase</keyword>
<keyword evidence="6" id="KW-1185">Reference proteome</keyword>
<dbReference type="PANTHER" id="PTHR31306:SF10">
    <property type="entry name" value="ALPHA-1,6-MANNOSYLTRANSFERASE MNN11-RELATED"/>
    <property type="match status" value="1"/>
</dbReference>
<dbReference type="EMBL" id="KZ613940">
    <property type="protein sequence ID" value="PMD45003.1"/>
    <property type="molecule type" value="Genomic_DNA"/>
</dbReference>
<name>A0A2J6S2K0_HYAVF</name>
<dbReference type="Proteomes" id="UP000235786">
    <property type="component" value="Unassembled WGS sequence"/>
</dbReference>
<dbReference type="Gene3D" id="3.90.550.10">
    <property type="entry name" value="Spore Coat Polysaccharide Biosynthesis Protein SpsA, Chain A"/>
    <property type="match status" value="1"/>
</dbReference>
<comment type="similarity">
    <text evidence="1">Belongs to the glycosyltransferase 34 family.</text>
</comment>
<evidence type="ECO:0000256" key="2">
    <source>
        <dbReference type="ARBA" id="ARBA00022676"/>
    </source>
</evidence>
<gene>
    <name evidence="5" type="ORF">L207DRAFT_577949</name>
</gene>
<dbReference type="STRING" id="1149755.A0A2J6S2K0"/>
<evidence type="ECO:0000313" key="6">
    <source>
        <dbReference type="Proteomes" id="UP000235786"/>
    </source>
</evidence>
<evidence type="ECO:0000256" key="4">
    <source>
        <dbReference type="SAM" id="MobiDB-lite"/>
    </source>
</evidence>
<dbReference type="OrthoDB" id="205108at2759"/>
<evidence type="ECO:0000256" key="3">
    <source>
        <dbReference type="ARBA" id="ARBA00022679"/>
    </source>
</evidence>
<accession>A0A2J6S2K0</accession>
<sequence length="311" mass="35161">MHLAMPTRKSSNPPPYATRSTRFPMLRRSRVQAIALCACAVVAVIFILSQIMGGSEGIPSGTPPVVIVTVVDSDNYSKEYINNIKDNRIEYARKHGYTTFFPSAKDYELNGSPNSWARVPAIRHALTKFPHSTYMWYLDQNSLIMNPDLTVEGHIMNPKRLEALMIRDQSIVPPDSVIKTFGHLKGNQVDFVLTQDKDGLAQGSFIIRRGEWSKFFLDTWFDPLYRSYNFQKADTHALEHIVQWHPTILSKLALIPQRIMNAYSKADAAGDGTYKDGDLVIRFAGCDKGGRDCAAEAEPFSRQWKTVFRGR</sequence>
<dbReference type="Pfam" id="PF05637">
    <property type="entry name" value="Glyco_transf_34"/>
    <property type="match status" value="1"/>
</dbReference>
<protein>
    <submittedName>
        <fullName evidence="5">Glycosyltransferase family 34 protein</fullName>
    </submittedName>
</protein>
<keyword evidence="3 5" id="KW-0808">Transferase</keyword>
<feature type="region of interest" description="Disordered" evidence="4">
    <location>
        <begin position="1"/>
        <end position="21"/>
    </location>
</feature>
<organism evidence="5 6">
    <name type="scientific">Hyaloscypha variabilis (strain UAMH 11265 / GT02V1 / F)</name>
    <name type="common">Meliniomyces variabilis</name>
    <dbReference type="NCBI Taxonomy" id="1149755"/>
    <lineage>
        <taxon>Eukaryota</taxon>
        <taxon>Fungi</taxon>
        <taxon>Dikarya</taxon>
        <taxon>Ascomycota</taxon>
        <taxon>Pezizomycotina</taxon>
        <taxon>Leotiomycetes</taxon>
        <taxon>Helotiales</taxon>
        <taxon>Hyaloscyphaceae</taxon>
        <taxon>Hyaloscypha</taxon>
        <taxon>Hyaloscypha variabilis</taxon>
    </lineage>
</organism>
<dbReference type="GO" id="GO:0006487">
    <property type="term" value="P:protein N-linked glycosylation"/>
    <property type="evidence" value="ECO:0007669"/>
    <property type="project" value="TreeGrafter"/>
</dbReference>
<evidence type="ECO:0000256" key="1">
    <source>
        <dbReference type="ARBA" id="ARBA00005664"/>
    </source>
</evidence>
<dbReference type="InterPro" id="IPR008630">
    <property type="entry name" value="Glyco_trans_34"/>
</dbReference>
<evidence type="ECO:0000313" key="5">
    <source>
        <dbReference type="EMBL" id="PMD45003.1"/>
    </source>
</evidence>
<dbReference type="FunFam" id="3.90.550.10:FF:000149">
    <property type="entry name" value="Alpha-1,6-mannosyltransferase subunit"/>
    <property type="match status" value="1"/>
</dbReference>
<dbReference type="AlphaFoldDB" id="A0A2J6S2K0"/>
<dbReference type="GO" id="GO:0000009">
    <property type="term" value="F:alpha-1,6-mannosyltransferase activity"/>
    <property type="evidence" value="ECO:0007669"/>
    <property type="project" value="TreeGrafter"/>
</dbReference>
<dbReference type="InterPro" id="IPR029044">
    <property type="entry name" value="Nucleotide-diphossugar_trans"/>
</dbReference>